<protein>
    <submittedName>
        <fullName evidence="2">Uncharacterized protein</fullName>
    </submittedName>
</protein>
<comment type="caution">
    <text evidence="2">The sequence shown here is derived from an EMBL/GenBank/DDBJ whole genome shotgun (WGS) entry which is preliminary data.</text>
</comment>
<organism evidence="2 3">
    <name type="scientific">Scophthalmus maximus</name>
    <name type="common">Turbot</name>
    <name type="synonym">Psetta maxima</name>
    <dbReference type="NCBI Taxonomy" id="52904"/>
    <lineage>
        <taxon>Eukaryota</taxon>
        <taxon>Metazoa</taxon>
        <taxon>Chordata</taxon>
        <taxon>Craniata</taxon>
        <taxon>Vertebrata</taxon>
        <taxon>Euteleostomi</taxon>
        <taxon>Actinopterygii</taxon>
        <taxon>Neopterygii</taxon>
        <taxon>Teleostei</taxon>
        <taxon>Neoteleostei</taxon>
        <taxon>Acanthomorphata</taxon>
        <taxon>Carangaria</taxon>
        <taxon>Pleuronectiformes</taxon>
        <taxon>Pleuronectoidei</taxon>
        <taxon>Scophthalmidae</taxon>
        <taxon>Scophthalmus</taxon>
    </lineage>
</organism>
<evidence type="ECO:0000256" key="1">
    <source>
        <dbReference type="SAM" id="MobiDB-lite"/>
    </source>
</evidence>
<reference evidence="2 3" key="1">
    <citation type="submission" date="2019-06" db="EMBL/GenBank/DDBJ databases">
        <title>Draft genomes of female and male turbot (Scophthalmus maximus).</title>
        <authorList>
            <person name="Xu H."/>
            <person name="Xu X.-W."/>
            <person name="Shao C."/>
            <person name="Chen S."/>
        </authorList>
    </citation>
    <scope>NUCLEOTIDE SEQUENCE [LARGE SCALE GENOMIC DNA]</scope>
    <source>
        <strain evidence="2">Ysfricsl-2016a</strain>
        <tissue evidence="2">Blood</tissue>
    </source>
</reference>
<dbReference type="AlphaFoldDB" id="A0A6A4S3N9"/>
<feature type="compositionally biased region" description="Polar residues" evidence="1">
    <location>
        <begin position="10"/>
        <end position="21"/>
    </location>
</feature>
<accession>A0A6A4S3N9</accession>
<dbReference type="Proteomes" id="UP000438429">
    <property type="component" value="Unassembled WGS sequence"/>
</dbReference>
<name>A0A6A4S3N9_SCOMX</name>
<sequence>MSSEKKTFPISVSLTKGGTPNPTACTQEDGFSKVERSLRRSARFTLRSSRSTTVGRTVDDVVYCSDQCICLCAHTTLEAVITPKVQLFRLRQQESQVTQDKFRVAAANGSKMGAIKAGMIGFDASLGVSPCCIRSKSDSTGPKNSSKLFIASVHLPVSAVQLRFQKSSSAASVTTKTKVIGTATGGGVFLNPVRRVQVYVTDAAP</sequence>
<feature type="region of interest" description="Disordered" evidence="1">
    <location>
        <begin position="1"/>
        <end position="21"/>
    </location>
</feature>
<dbReference type="EMBL" id="VEVO01000018">
    <property type="protein sequence ID" value="KAF0027129.1"/>
    <property type="molecule type" value="Genomic_DNA"/>
</dbReference>
<evidence type="ECO:0000313" key="2">
    <source>
        <dbReference type="EMBL" id="KAF0027129.1"/>
    </source>
</evidence>
<evidence type="ECO:0000313" key="3">
    <source>
        <dbReference type="Proteomes" id="UP000438429"/>
    </source>
</evidence>
<proteinExistence type="predicted"/>
<gene>
    <name evidence="2" type="ORF">F2P81_019870</name>
</gene>